<name>A0ABU3SKN0_9MICO</name>
<keyword evidence="3 4" id="KW-0326">Glycosidase</keyword>
<keyword evidence="2 4" id="KW-0378">Hydrolase</keyword>
<sequence>MTVEGGGGRDAATTPIIPGFSPDPSVCRVGADYYLANSSFEYAPGIPIWHSRDLRTWTQLGNALDRESQFPAGASDPSRGIYAPTLRYRDGTFYLVTTNVDAPGEQIVVTATDPAGPWSDPIVLAGLGGIDPDLAWDDDGTCVLTYCGLDPALRPHGGDLPVIAQARVDLARGEVRERPRVVWGGTGLAHPEGPHLFQRDGWWYLLIAEGGTERGHAVSVARSRAIDGPFEAAPANPILSRRSTSSPVQNTGHADLVERPDGTWAMVYLGVRPRGFSPAFHVNGRETFLARVEWVDGWPVVHVDDLLPAPADTAFIDDFTGPLHPRWVSPGAPLSAFVERAAGGGLLLRRTDAATGAPAALSARTRDLRWRYEARVDASAGAVALRVRLDERHWYEARLDAGALTFAARIGPLSVSDDVGRVDGEAVTLVVEAVDATAEGPDDLRFGVIGADGERWLAQKDGRYLSTEVAGGFTGRTLGLHALGAEPARILSARYSPVAG</sequence>
<evidence type="ECO:0000256" key="2">
    <source>
        <dbReference type="ARBA" id="ARBA00022801"/>
    </source>
</evidence>
<protein>
    <submittedName>
        <fullName evidence="7">Family 43 glycosylhydrolase</fullName>
    </submittedName>
</protein>
<dbReference type="Proteomes" id="UP001261125">
    <property type="component" value="Unassembled WGS sequence"/>
</dbReference>
<proteinExistence type="inferred from homology"/>
<dbReference type="Gene3D" id="2.115.10.20">
    <property type="entry name" value="Glycosyl hydrolase domain, family 43"/>
    <property type="match status" value="1"/>
</dbReference>
<evidence type="ECO:0000313" key="7">
    <source>
        <dbReference type="EMBL" id="MDU0345365.1"/>
    </source>
</evidence>
<comment type="caution">
    <text evidence="7">The sequence shown here is derived from an EMBL/GenBank/DDBJ whole genome shotgun (WGS) entry which is preliminary data.</text>
</comment>
<dbReference type="InterPro" id="IPR051795">
    <property type="entry name" value="Glycosyl_Hydrlase_43"/>
</dbReference>
<dbReference type="SUPFAM" id="SSF75005">
    <property type="entry name" value="Arabinanase/levansucrase/invertase"/>
    <property type="match status" value="1"/>
</dbReference>
<evidence type="ECO:0000259" key="6">
    <source>
        <dbReference type="Pfam" id="PF17851"/>
    </source>
</evidence>
<comment type="similarity">
    <text evidence="1 4">Belongs to the glycosyl hydrolase 43 family.</text>
</comment>
<dbReference type="PANTHER" id="PTHR42812:SF12">
    <property type="entry name" value="BETA-XYLOSIDASE-RELATED"/>
    <property type="match status" value="1"/>
</dbReference>
<accession>A0ABU3SKN0</accession>
<evidence type="ECO:0000256" key="5">
    <source>
        <dbReference type="SAM" id="MobiDB-lite"/>
    </source>
</evidence>
<reference evidence="7 8" key="1">
    <citation type="submission" date="2023-09" db="EMBL/GenBank/DDBJ databases">
        <title>Microbacterium fusihabitans sp. nov., Microbacterium phycihabitans sp. nov., and Microbacterium cervinum sp. nov., isolated from dried seaweeds of beach.</title>
        <authorList>
            <person name="Lee S.D."/>
        </authorList>
    </citation>
    <scope>NUCLEOTIDE SEQUENCE [LARGE SCALE GENOMIC DNA]</scope>
    <source>
        <strain evidence="7 8">KSW2-29</strain>
    </source>
</reference>
<dbReference type="Pfam" id="PF17851">
    <property type="entry name" value="GH43_C2"/>
    <property type="match status" value="1"/>
</dbReference>
<dbReference type="EMBL" id="JAWDIT010000002">
    <property type="protein sequence ID" value="MDU0345365.1"/>
    <property type="molecule type" value="Genomic_DNA"/>
</dbReference>
<dbReference type="InterPro" id="IPR006710">
    <property type="entry name" value="Glyco_hydro_43"/>
</dbReference>
<evidence type="ECO:0000313" key="8">
    <source>
        <dbReference type="Proteomes" id="UP001261125"/>
    </source>
</evidence>
<dbReference type="PANTHER" id="PTHR42812">
    <property type="entry name" value="BETA-XYLOSIDASE"/>
    <property type="match status" value="1"/>
</dbReference>
<dbReference type="SUPFAM" id="SSF49899">
    <property type="entry name" value="Concanavalin A-like lectins/glucanases"/>
    <property type="match status" value="1"/>
</dbReference>
<keyword evidence="8" id="KW-1185">Reference proteome</keyword>
<feature type="compositionally biased region" description="Polar residues" evidence="5">
    <location>
        <begin position="241"/>
        <end position="252"/>
    </location>
</feature>
<organism evidence="7 8">
    <name type="scientific">Microbacterium phycohabitans</name>
    <dbReference type="NCBI Taxonomy" id="3075993"/>
    <lineage>
        <taxon>Bacteria</taxon>
        <taxon>Bacillati</taxon>
        <taxon>Actinomycetota</taxon>
        <taxon>Actinomycetes</taxon>
        <taxon>Micrococcales</taxon>
        <taxon>Microbacteriaceae</taxon>
        <taxon>Microbacterium</taxon>
    </lineage>
</organism>
<gene>
    <name evidence="7" type="ORF">RWH44_06570</name>
</gene>
<feature type="region of interest" description="Disordered" evidence="5">
    <location>
        <begin position="236"/>
        <end position="256"/>
    </location>
</feature>
<dbReference type="Gene3D" id="2.60.120.200">
    <property type="match status" value="1"/>
</dbReference>
<dbReference type="CDD" id="cd18617">
    <property type="entry name" value="GH43_XynB-like"/>
    <property type="match status" value="1"/>
</dbReference>
<dbReference type="InterPro" id="IPR041542">
    <property type="entry name" value="GH43_C2"/>
</dbReference>
<evidence type="ECO:0000256" key="1">
    <source>
        <dbReference type="ARBA" id="ARBA00009865"/>
    </source>
</evidence>
<evidence type="ECO:0000256" key="3">
    <source>
        <dbReference type="ARBA" id="ARBA00023295"/>
    </source>
</evidence>
<dbReference type="InterPro" id="IPR013320">
    <property type="entry name" value="ConA-like_dom_sf"/>
</dbReference>
<evidence type="ECO:0000256" key="4">
    <source>
        <dbReference type="RuleBase" id="RU361187"/>
    </source>
</evidence>
<dbReference type="RefSeq" id="WP_316003947.1">
    <property type="nucleotide sequence ID" value="NZ_JAWDIT010000002.1"/>
</dbReference>
<dbReference type="Pfam" id="PF04616">
    <property type="entry name" value="Glyco_hydro_43"/>
    <property type="match status" value="1"/>
</dbReference>
<dbReference type="InterPro" id="IPR023296">
    <property type="entry name" value="Glyco_hydro_beta-prop_sf"/>
</dbReference>
<feature type="domain" description="Beta-xylosidase C-terminal Concanavalin A-like" evidence="6">
    <location>
        <begin position="317"/>
        <end position="485"/>
    </location>
</feature>